<dbReference type="Pfam" id="PF13714">
    <property type="entry name" value="PEP_mutase"/>
    <property type="match status" value="1"/>
</dbReference>
<evidence type="ECO:0000313" key="2">
    <source>
        <dbReference type="EMBL" id="TKX26440.1"/>
    </source>
</evidence>
<dbReference type="InterPro" id="IPR040442">
    <property type="entry name" value="Pyrv_kinase-like_dom_sf"/>
</dbReference>
<comment type="caution">
    <text evidence="2">The sequence shown here is derived from an EMBL/GenBank/DDBJ whole genome shotgun (WGS) entry which is preliminary data.</text>
</comment>
<dbReference type="CDD" id="cd00377">
    <property type="entry name" value="ICL_PEPM"/>
    <property type="match status" value="1"/>
</dbReference>
<dbReference type="PANTHER" id="PTHR42905:SF2">
    <property type="entry name" value="PHOSPHOENOLPYRUVATE CARBOXYLASE FAMILY PROTEIN"/>
    <property type="match status" value="1"/>
</dbReference>
<organism evidence="2 3">
    <name type="scientific">Elsinoe australis</name>
    <dbReference type="NCBI Taxonomy" id="40998"/>
    <lineage>
        <taxon>Eukaryota</taxon>
        <taxon>Fungi</taxon>
        <taxon>Dikarya</taxon>
        <taxon>Ascomycota</taxon>
        <taxon>Pezizomycotina</taxon>
        <taxon>Dothideomycetes</taxon>
        <taxon>Dothideomycetidae</taxon>
        <taxon>Myriangiales</taxon>
        <taxon>Elsinoaceae</taxon>
        <taxon>Elsinoe</taxon>
    </lineage>
</organism>
<reference evidence="2 3" key="1">
    <citation type="submission" date="2018-02" db="EMBL/GenBank/DDBJ databases">
        <title>Draft genome sequences of Elsinoe sp., causing black scab on jojoba.</title>
        <authorList>
            <person name="Stodart B."/>
            <person name="Jeffress S."/>
            <person name="Ash G."/>
            <person name="Arun Chinnappa K."/>
        </authorList>
    </citation>
    <scope>NUCLEOTIDE SEQUENCE [LARGE SCALE GENOMIC DNA]</scope>
    <source>
        <strain evidence="2 3">Hillstone_2</strain>
    </source>
</reference>
<dbReference type="SUPFAM" id="SSF51621">
    <property type="entry name" value="Phosphoenolpyruvate/pyruvate domain"/>
    <property type="match status" value="1"/>
</dbReference>
<keyword evidence="2" id="KW-0456">Lyase</keyword>
<dbReference type="Proteomes" id="UP000308133">
    <property type="component" value="Unassembled WGS sequence"/>
</dbReference>
<dbReference type="InterPro" id="IPR015813">
    <property type="entry name" value="Pyrv/PenolPyrv_kinase-like_dom"/>
</dbReference>
<dbReference type="PANTHER" id="PTHR42905">
    <property type="entry name" value="PHOSPHOENOLPYRUVATE CARBOXYLASE"/>
    <property type="match status" value="1"/>
</dbReference>
<accession>A0A4U7B9X2</accession>
<dbReference type="AlphaFoldDB" id="A0A4U7B9X2"/>
<proteinExistence type="predicted"/>
<dbReference type="InterPro" id="IPR018523">
    <property type="entry name" value="Isocitrate_lyase_ph_CS"/>
</dbReference>
<evidence type="ECO:0000313" key="3">
    <source>
        <dbReference type="Proteomes" id="UP000308133"/>
    </source>
</evidence>
<name>A0A4U7B9X2_9PEZI</name>
<dbReference type="PROSITE" id="PS00161">
    <property type="entry name" value="ISOCITRATE_LYASE"/>
    <property type="match status" value="1"/>
</dbReference>
<sequence>MASQPAETTYIPAATRLRQLLAEGTTPLTLPGVYDGLTARIALNVGFQALYMTGAGTAASTLGQPDLGILGLADMLRNASMIASLDPSVPVIADADTGFGGPLNVARTVRGYIDAGVAGLHLEDQVANKRCGHLGGKELVGREEFWVRIRAAVRARRESGRDIVVVARTDALQGQGFEEAVERLKGAVREGADVAFLEGVRTEEEGRKFCEAMGPTPCFLNVVAGGVTPNFSKEDAHRMGYKIVIWPIVALTEAYVGVERAMKELKGSGQVATREDGKGGIRDIFGVCGLDNCSEFDEAVGGISYKNGV</sequence>
<evidence type="ECO:0000256" key="1">
    <source>
        <dbReference type="ARBA" id="ARBA00001050"/>
    </source>
</evidence>
<gene>
    <name evidence="2" type="ORF">C1H76_1403</name>
</gene>
<dbReference type="InterPro" id="IPR039556">
    <property type="entry name" value="ICL/PEPM"/>
</dbReference>
<dbReference type="EMBL" id="PTQR01000013">
    <property type="protein sequence ID" value="TKX26440.1"/>
    <property type="molecule type" value="Genomic_DNA"/>
</dbReference>
<dbReference type="GO" id="GO:0046421">
    <property type="term" value="F:methylisocitrate lyase activity"/>
    <property type="evidence" value="ECO:0007669"/>
    <property type="project" value="UniProtKB-EC"/>
</dbReference>
<dbReference type="Gene3D" id="3.20.20.60">
    <property type="entry name" value="Phosphoenolpyruvate-binding domains"/>
    <property type="match status" value="1"/>
</dbReference>
<protein>
    <submittedName>
        <fullName evidence="2">Mitochondrial 2-methylisocitrate lyase-like protein</fullName>
    </submittedName>
</protein>
<comment type="catalytic activity">
    <reaction evidence="1">
        <text>(2S,3R)-3-hydroxybutane-1,2,3-tricarboxylate = pyruvate + succinate</text>
        <dbReference type="Rhea" id="RHEA:16809"/>
        <dbReference type="ChEBI" id="CHEBI:15361"/>
        <dbReference type="ChEBI" id="CHEBI:30031"/>
        <dbReference type="ChEBI" id="CHEBI:57429"/>
        <dbReference type="EC" id="4.1.3.30"/>
    </reaction>
</comment>